<reference evidence="2 3" key="1">
    <citation type="submission" date="2015-09" db="EMBL/GenBank/DDBJ databases">
        <authorList>
            <consortium name="Pathogen Informatics"/>
        </authorList>
    </citation>
    <scope>NUCLEOTIDE SEQUENCE [LARGE SCALE GENOMIC DNA]</scope>
    <source>
        <strain evidence="2 3">2789STDY5608854</strain>
    </source>
</reference>
<protein>
    <submittedName>
        <fullName evidence="2">Uncharacterized protein</fullName>
    </submittedName>
</protein>
<proteinExistence type="predicted"/>
<gene>
    <name evidence="2" type="ORF">ERS852411_02047</name>
</gene>
<name>A0A174HCC6_FLAPL</name>
<dbReference type="AlphaFoldDB" id="A0A174HCC6"/>
<accession>A0A174HCC6</accession>
<organism evidence="2 3">
    <name type="scientific">Flavonifractor plautii</name>
    <name type="common">Fusobacterium plautii</name>
    <dbReference type="NCBI Taxonomy" id="292800"/>
    <lineage>
        <taxon>Bacteria</taxon>
        <taxon>Bacillati</taxon>
        <taxon>Bacillota</taxon>
        <taxon>Clostridia</taxon>
        <taxon>Eubacteriales</taxon>
        <taxon>Oscillospiraceae</taxon>
        <taxon>Flavonifractor</taxon>
    </lineage>
</organism>
<sequence length="78" mass="8550">MAQGVGSSSTRSAPPERARAARLHLSVRAHSPRWTQWPLMTHITAVSAPRVRRVRAMCQACPRWKGLYSATIPAVAMG</sequence>
<dbReference type="EMBL" id="CYZT01000152">
    <property type="protein sequence ID" value="CUO72543.1"/>
    <property type="molecule type" value="Genomic_DNA"/>
</dbReference>
<evidence type="ECO:0000256" key="1">
    <source>
        <dbReference type="SAM" id="MobiDB-lite"/>
    </source>
</evidence>
<evidence type="ECO:0000313" key="2">
    <source>
        <dbReference type="EMBL" id="CUO72543.1"/>
    </source>
</evidence>
<evidence type="ECO:0000313" key="3">
    <source>
        <dbReference type="Proteomes" id="UP000095746"/>
    </source>
</evidence>
<feature type="region of interest" description="Disordered" evidence="1">
    <location>
        <begin position="1"/>
        <end position="20"/>
    </location>
</feature>
<dbReference type="Proteomes" id="UP000095746">
    <property type="component" value="Unassembled WGS sequence"/>
</dbReference>